<evidence type="ECO:0000313" key="2">
    <source>
        <dbReference type="Proteomes" id="UP000805704"/>
    </source>
</evidence>
<keyword evidence="2" id="KW-1185">Reference proteome</keyword>
<name>A0ACB7FI14_NIBAL</name>
<protein>
    <submittedName>
        <fullName evidence="1">Uncharacterized protein</fullName>
    </submittedName>
</protein>
<organism evidence="1 2">
    <name type="scientific">Nibea albiflora</name>
    <name type="common">Yellow drum</name>
    <name type="synonym">Corvina albiflora</name>
    <dbReference type="NCBI Taxonomy" id="240163"/>
    <lineage>
        <taxon>Eukaryota</taxon>
        <taxon>Metazoa</taxon>
        <taxon>Chordata</taxon>
        <taxon>Craniata</taxon>
        <taxon>Vertebrata</taxon>
        <taxon>Euteleostomi</taxon>
        <taxon>Actinopterygii</taxon>
        <taxon>Neopterygii</taxon>
        <taxon>Teleostei</taxon>
        <taxon>Neoteleostei</taxon>
        <taxon>Acanthomorphata</taxon>
        <taxon>Eupercaria</taxon>
        <taxon>Sciaenidae</taxon>
        <taxon>Nibea</taxon>
    </lineage>
</organism>
<sequence length="192" mass="21399">MTGHLEDNKGYQMQTLEFMVHTSTSTTKSNYTLDLQPDHDLTHDINMTSLKGGVWFVPQLVQDREDVNRDYVLVLDSLCFCFSGSGGKTRCSLLGPLGPLCLWPVCVFWKPLYFLASCDARPERCPQSSAANILPDFEQSGSSVRTQRTRSKRPAARPSEVSLTPLDSPLSLSLRKLEGHSSVFSSLQRRAS</sequence>
<comment type="caution">
    <text evidence="1">The sequence shown here is derived from an EMBL/GenBank/DDBJ whole genome shotgun (WGS) entry which is preliminary data.</text>
</comment>
<dbReference type="Proteomes" id="UP000805704">
    <property type="component" value="Chromosome 10"/>
</dbReference>
<accession>A0ACB7FI14</accession>
<evidence type="ECO:0000313" key="1">
    <source>
        <dbReference type="EMBL" id="KAG8013771.1"/>
    </source>
</evidence>
<dbReference type="EMBL" id="CM024798">
    <property type="protein sequence ID" value="KAG8013771.1"/>
    <property type="molecule type" value="Genomic_DNA"/>
</dbReference>
<proteinExistence type="predicted"/>
<gene>
    <name evidence="1" type="ORF">GBF38_015910</name>
</gene>
<reference evidence="1" key="1">
    <citation type="submission" date="2020-04" db="EMBL/GenBank/DDBJ databases">
        <title>A chromosome-scale assembly and high-density genetic map of the yellow drum (Nibea albiflora) genome.</title>
        <authorList>
            <person name="Xu D."/>
            <person name="Zhang W."/>
            <person name="Chen R."/>
            <person name="Tan P."/>
            <person name="Wang L."/>
            <person name="Song H."/>
            <person name="Tian L."/>
            <person name="Zhu Q."/>
            <person name="Wang B."/>
        </authorList>
    </citation>
    <scope>NUCLEOTIDE SEQUENCE</scope>
    <source>
        <strain evidence="1">ZJHYS-2018</strain>
    </source>
</reference>